<name>A0AAD5Y850_9APHY</name>
<dbReference type="AlphaFoldDB" id="A0AAD5Y850"/>
<dbReference type="Pfam" id="PF08240">
    <property type="entry name" value="ADH_N"/>
    <property type="match status" value="1"/>
</dbReference>
<dbReference type="GO" id="GO:0016651">
    <property type="term" value="F:oxidoreductase activity, acting on NAD(P)H"/>
    <property type="evidence" value="ECO:0007669"/>
    <property type="project" value="InterPro"/>
</dbReference>
<reference evidence="2" key="1">
    <citation type="submission" date="2022-07" db="EMBL/GenBank/DDBJ databases">
        <title>Genome Sequence of Physisporinus lineatus.</title>
        <authorList>
            <person name="Buettner E."/>
        </authorList>
    </citation>
    <scope>NUCLEOTIDE SEQUENCE</scope>
    <source>
        <strain evidence="2">VT162</strain>
    </source>
</reference>
<protein>
    <recommendedName>
        <fullName evidence="1">Alcohol dehydrogenase-like N-terminal domain-containing protein</fullName>
    </recommendedName>
</protein>
<comment type="caution">
    <text evidence="2">The sequence shown here is derived from an EMBL/GenBank/DDBJ whole genome shotgun (WGS) entry which is preliminary data.</text>
</comment>
<dbReference type="EMBL" id="JANAWD010000849">
    <property type="protein sequence ID" value="KAJ3475483.1"/>
    <property type="molecule type" value="Genomic_DNA"/>
</dbReference>
<gene>
    <name evidence="2" type="ORF">NLI96_g11810</name>
</gene>
<dbReference type="PANTHER" id="PTHR45348">
    <property type="entry name" value="HYPOTHETICAL OXIDOREDUCTASE (EUROFUNG)"/>
    <property type="match status" value="1"/>
</dbReference>
<dbReference type="SUPFAM" id="SSF50129">
    <property type="entry name" value="GroES-like"/>
    <property type="match status" value="1"/>
</dbReference>
<evidence type="ECO:0000313" key="2">
    <source>
        <dbReference type="EMBL" id="KAJ3475483.1"/>
    </source>
</evidence>
<dbReference type="InterPro" id="IPR013154">
    <property type="entry name" value="ADH-like_N"/>
</dbReference>
<dbReference type="PANTHER" id="PTHR45348:SF3">
    <property type="entry name" value="ENOYL REDUCTASE (ER) DOMAIN-CONTAINING PROTEIN"/>
    <property type="match status" value="1"/>
</dbReference>
<dbReference type="InterPro" id="IPR011032">
    <property type="entry name" value="GroES-like_sf"/>
</dbReference>
<keyword evidence="3" id="KW-1185">Reference proteome</keyword>
<sequence>MARFPETHEAIGHTSLNSGIVSFQVPTELPNADEVLVRVLYIVVSPVDLWHADYNFLDFSYPNVFGETLVGEIVQVGENADSDFAVGDKVFSFSPEVTKVKARAFQEYATLSRWSIGKVPHNITLQEVVTVPNNLVTVFAAFVSDLGLTIPTELPASQSPPEASTPILVFDVLRNGVSGEKVVISVSKS</sequence>
<proteinExistence type="predicted"/>
<evidence type="ECO:0000259" key="1">
    <source>
        <dbReference type="Pfam" id="PF08240"/>
    </source>
</evidence>
<feature type="domain" description="Alcohol dehydrogenase-like N-terminal" evidence="1">
    <location>
        <begin position="32"/>
        <end position="136"/>
    </location>
</feature>
<dbReference type="InterPro" id="IPR047122">
    <property type="entry name" value="Trans-enoyl_RdTase-like"/>
</dbReference>
<accession>A0AAD5Y850</accession>
<evidence type="ECO:0000313" key="3">
    <source>
        <dbReference type="Proteomes" id="UP001212997"/>
    </source>
</evidence>
<dbReference type="Gene3D" id="3.90.180.10">
    <property type="entry name" value="Medium-chain alcohol dehydrogenases, catalytic domain"/>
    <property type="match status" value="1"/>
</dbReference>
<dbReference type="Proteomes" id="UP001212997">
    <property type="component" value="Unassembled WGS sequence"/>
</dbReference>
<organism evidence="2 3">
    <name type="scientific">Meripilus lineatus</name>
    <dbReference type="NCBI Taxonomy" id="2056292"/>
    <lineage>
        <taxon>Eukaryota</taxon>
        <taxon>Fungi</taxon>
        <taxon>Dikarya</taxon>
        <taxon>Basidiomycota</taxon>
        <taxon>Agaricomycotina</taxon>
        <taxon>Agaricomycetes</taxon>
        <taxon>Polyporales</taxon>
        <taxon>Meripilaceae</taxon>
        <taxon>Meripilus</taxon>
    </lineage>
</organism>